<dbReference type="InterPro" id="IPR005302">
    <property type="entry name" value="MoCF_Sase_C"/>
</dbReference>
<feature type="domain" description="MOSC" evidence="1">
    <location>
        <begin position="22"/>
        <end position="158"/>
    </location>
</feature>
<sequence length="159" mass="17017">MNERNGRVVSLIIGPEAKSALESVPSVTAVAGRGLAGDRYYFGRGSFNGPQFDPGVREVTLIAAEAIAECNRRLGTALSAADFRRNIVTEGIDFAALKGQRFRIGDVTLRWVRSAPPCRYLSRLLGEDMMTGLKGIGGIRAVIETGGTINEGDTVHVLP</sequence>
<dbReference type="PANTHER" id="PTHR36930:SF1">
    <property type="entry name" value="MOSC DOMAIN-CONTAINING PROTEIN"/>
    <property type="match status" value="1"/>
</dbReference>
<dbReference type="Gene3D" id="2.40.33.20">
    <property type="entry name" value="PK beta-barrel domain-like"/>
    <property type="match status" value="1"/>
</dbReference>
<evidence type="ECO:0000259" key="1">
    <source>
        <dbReference type="PROSITE" id="PS51340"/>
    </source>
</evidence>
<dbReference type="Proteomes" id="UP001447842">
    <property type="component" value="Chromosome"/>
</dbReference>
<reference evidence="2 3" key="1">
    <citation type="submission" date="2024-03" db="EMBL/GenBank/DDBJ databases">
        <title>Sulfurimonas sp. HSL3-1.</title>
        <authorList>
            <person name="Wang S."/>
        </authorList>
    </citation>
    <scope>NUCLEOTIDE SEQUENCE [LARGE SCALE GENOMIC DNA]</scope>
    <source>
        <strain evidence="2 3">HSL3-1</strain>
    </source>
</reference>
<dbReference type="SUPFAM" id="SSF50800">
    <property type="entry name" value="PK beta-barrel domain-like"/>
    <property type="match status" value="1"/>
</dbReference>
<evidence type="ECO:0000313" key="3">
    <source>
        <dbReference type="Proteomes" id="UP001447842"/>
    </source>
</evidence>
<dbReference type="Pfam" id="PF03473">
    <property type="entry name" value="MOSC"/>
    <property type="match status" value="1"/>
</dbReference>
<dbReference type="RefSeq" id="WP_345972705.1">
    <property type="nucleotide sequence ID" value="NZ_CP147920.1"/>
</dbReference>
<evidence type="ECO:0000313" key="2">
    <source>
        <dbReference type="EMBL" id="XAU15116.1"/>
    </source>
</evidence>
<gene>
    <name evidence="2" type="ORF">WCY31_00085</name>
</gene>
<organism evidence="2 3">
    <name type="scientific">Sulfurimonas diazotrophicus</name>
    <dbReference type="NCBI Taxonomy" id="3131939"/>
    <lineage>
        <taxon>Bacteria</taxon>
        <taxon>Pseudomonadati</taxon>
        <taxon>Campylobacterota</taxon>
        <taxon>Epsilonproteobacteria</taxon>
        <taxon>Campylobacterales</taxon>
        <taxon>Sulfurimonadaceae</taxon>
        <taxon>Sulfurimonas</taxon>
    </lineage>
</organism>
<protein>
    <submittedName>
        <fullName evidence="2">MOSC domain-containing protein</fullName>
    </submittedName>
</protein>
<keyword evidence="3" id="KW-1185">Reference proteome</keyword>
<proteinExistence type="predicted"/>
<dbReference type="EMBL" id="CP147920">
    <property type="protein sequence ID" value="XAU15116.1"/>
    <property type="molecule type" value="Genomic_DNA"/>
</dbReference>
<dbReference type="PANTHER" id="PTHR36930">
    <property type="entry name" value="METAL-SULFUR CLUSTER BIOSYNTHESIS PROTEINS YUAD-RELATED"/>
    <property type="match status" value="1"/>
</dbReference>
<dbReference type="InterPro" id="IPR011037">
    <property type="entry name" value="Pyrv_Knase-like_insert_dom_sf"/>
</dbReference>
<accession>A0ABZ3H9D3</accession>
<dbReference type="InterPro" id="IPR052716">
    <property type="entry name" value="MOSC_domain"/>
</dbReference>
<name>A0ABZ3H9D3_9BACT</name>
<dbReference type="PROSITE" id="PS51340">
    <property type="entry name" value="MOSC"/>
    <property type="match status" value="1"/>
</dbReference>